<feature type="compositionally biased region" description="Acidic residues" evidence="1">
    <location>
        <begin position="75"/>
        <end position="98"/>
    </location>
</feature>
<feature type="compositionally biased region" description="Basic residues" evidence="1">
    <location>
        <begin position="107"/>
        <end position="119"/>
    </location>
</feature>
<feature type="region of interest" description="Disordered" evidence="1">
    <location>
        <begin position="1"/>
        <end position="48"/>
    </location>
</feature>
<evidence type="ECO:0000256" key="1">
    <source>
        <dbReference type="SAM" id="MobiDB-lite"/>
    </source>
</evidence>
<evidence type="ECO:0000313" key="3">
    <source>
        <dbReference type="Proteomes" id="UP000749559"/>
    </source>
</evidence>
<evidence type="ECO:0000313" key="2">
    <source>
        <dbReference type="EMBL" id="CAH1796586.1"/>
    </source>
</evidence>
<feature type="region of interest" description="Disordered" evidence="1">
    <location>
        <begin position="69"/>
        <end position="119"/>
    </location>
</feature>
<reference evidence="2" key="1">
    <citation type="submission" date="2022-03" db="EMBL/GenBank/DDBJ databases">
        <authorList>
            <person name="Martin C."/>
        </authorList>
    </citation>
    <scope>NUCLEOTIDE SEQUENCE</scope>
</reference>
<organism evidence="2 3">
    <name type="scientific">Owenia fusiformis</name>
    <name type="common">Polychaete worm</name>
    <dbReference type="NCBI Taxonomy" id="6347"/>
    <lineage>
        <taxon>Eukaryota</taxon>
        <taxon>Metazoa</taxon>
        <taxon>Spiralia</taxon>
        <taxon>Lophotrochozoa</taxon>
        <taxon>Annelida</taxon>
        <taxon>Polychaeta</taxon>
        <taxon>Sedentaria</taxon>
        <taxon>Canalipalpata</taxon>
        <taxon>Sabellida</taxon>
        <taxon>Oweniida</taxon>
        <taxon>Oweniidae</taxon>
        <taxon>Owenia</taxon>
    </lineage>
</organism>
<comment type="caution">
    <text evidence="2">The sequence shown here is derived from an EMBL/GenBank/DDBJ whole genome shotgun (WGS) entry which is preliminary data.</text>
</comment>
<feature type="compositionally biased region" description="Low complexity" evidence="1">
    <location>
        <begin position="18"/>
        <end position="39"/>
    </location>
</feature>
<sequence length="228" mass="25580">TRWRKESSDKHSKESEDSLTSRSSSRSSSAESSLEISTTSDEELDNAIDVVVDDIDELEFSEDELTIDDLKEAEDATVDELDESVEVTDGDSDDDYSSDEVKNAQGMRRKHNHHPRHRGRGMAKILKHYCCRAGFITAKKSKRTVVCKNRAKGFDMRLRRLTGMAKRICFVSFNKCCSKISTPKNTATTTIKPATTTTAMYKTTTEEEDLEEVANEISEIEFSGGEIS</sequence>
<feature type="non-terminal residue" evidence="2">
    <location>
        <position position="228"/>
    </location>
</feature>
<proteinExistence type="predicted"/>
<dbReference type="Proteomes" id="UP000749559">
    <property type="component" value="Unassembled WGS sequence"/>
</dbReference>
<keyword evidence="3" id="KW-1185">Reference proteome</keyword>
<gene>
    <name evidence="2" type="ORF">OFUS_LOCUS20978</name>
</gene>
<feature type="compositionally biased region" description="Basic and acidic residues" evidence="1">
    <location>
        <begin position="1"/>
        <end position="16"/>
    </location>
</feature>
<dbReference type="AlphaFoldDB" id="A0A8J1TYQ1"/>
<name>A0A8J1TYQ1_OWEFU</name>
<feature type="non-terminal residue" evidence="2">
    <location>
        <position position="1"/>
    </location>
</feature>
<accession>A0A8J1TYQ1</accession>
<dbReference type="EMBL" id="CAIIXF020000010">
    <property type="protein sequence ID" value="CAH1796586.1"/>
    <property type="molecule type" value="Genomic_DNA"/>
</dbReference>
<protein>
    <submittedName>
        <fullName evidence="2">Uncharacterized protein</fullName>
    </submittedName>
</protein>